<feature type="region of interest" description="Disordered" evidence="12">
    <location>
        <begin position="713"/>
        <end position="829"/>
    </location>
</feature>
<dbReference type="InterPro" id="IPR017441">
    <property type="entry name" value="Protein_kinase_ATP_BS"/>
</dbReference>
<dbReference type="InterPro" id="IPR011009">
    <property type="entry name" value="Kinase-like_dom_sf"/>
</dbReference>
<dbReference type="InterPro" id="IPR000719">
    <property type="entry name" value="Prot_kinase_dom"/>
</dbReference>
<dbReference type="AlphaFoldDB" id="A0A1I7U5Q0"/>
<dbReference type="Pfam" id="PF00069">
    <property type="entry name" value="Pkinase"/>
    <property type="match status" value="1"/>
</dbReference>
<evidence type="ECO:0000256" key="5">
    <source>
        <dbReference type="ARBA" id="ARBA00022679"/>
    </source>
</evidence>
<name>A0A1I7U5Q0_9PELO</name>
<evidence type="ECO:0000256" key="1">
    <source>
        <dbReference type="ARBA" id="ARBA00004496"/>
    </source>
</evidence>
<evidence type="ECO:0000256" key="3">
    <source>
        <dbReference type="ARBA" id="ARBA00022490"/>
    </source>
</evidence>
<keyword evidence="8 10" id="KW-0067">ATP-binding</keyword>
<proteinExistence type="predicted"/>
<feature type="compositionally biased region" description="Polar residues" evidence="12">
    <location>
        <begin position="748"/>
        <end position="757"/>
    </location>
</feature>
<keyword evidence="14" id="KW-1185">Reference proteome</keyword>
<evidence type="ECO:0000313" key="14">
    <source>
        <dbReference type="Proteomes" id="UP000095282"/>
    </source>
</evidence>
<evidence type="ECO:0000256" key="10">
    <source>
        <dbReference type="PROSITE-ProRule" id="PRU10141"/>
    </source>
</evidence>
<feature type="compositionally biased region" description="Polar residues" evidence="12">
    <location>
        <begin position="778"/>
        <end position="795"/>
    </location>
</feature>
<dbReference type="GO" id="GO:0033209">
    <property type="term" value="P:tumor necrosis factor-mediated signaling pathway"/>
    <property type="evidence" value="ECO:0007669"/>
    <property type="project" value="TreeGrafter"/>
</dbReference>
<dbReference type="Gene3D" id="1.10.510.10">
    <property type="entry name" value="Transferase(Phosphotransferase) domain 1"/>
    <property type="match status" value="1"/>
</dbReference>
<feature type="compositionally biased region" description="Basic and acidic residues" evidence="12">
    <location>
        <begin position="815"/>
        <end position="829"/>
    </location>
</feature>
<keyword evidence="11" id="KW-0175">Coiled coil</keyword>
<reference evidence="15" key="1">
    <citation type="submission" date="2016-11" db="UniProtKB">
        <authorList>
            <consortium name="WormBaseParasite"/>
        </authorList>
    </citation>
    <scope>IDENTIFICATION</scope>
</reference>
<dbReference type="eggNOG" id="KOG4250">
    <property type="taxonomic scope" value="Eukaryota"/>
</dbReference>
<dbReference type="STRING" id="1561998.A0A1I7U5Q0"/>
<keyword evidence="5" id="KW-0808">Transferase</keyword>
<comment type="subcellular location">
    <subcellularLocation>
        <location evidence="1">Cytoplasm</location>
    </subcellularLocation>
</comment>
<keyword evidence="6 10" id="KW-0547">Nucleotide-binding</keyword>
<evidence type="ECO:0000313" key="15">
    <source>
        <dbReference type="WBParaSite" id="Csp11.Scaffold629.g15119.t1"/>
    </source>
</evidence>
<keyword evidence="7" id="KW-0418">Kinase</keyword>
<dbReference type="PROSITE" id="PS00107">
    <property type="entry name" value="PROTEIN_KINASE_ATP"/>
    <property type="match status" value="1"/>
</dbReference>
<dbReference type="GO" id="GO:0005524">
    <property type="term" value="F:ATP binding"/>
    <property type="evidence" value="ECO:0007669"/>
    <property type="project" value="UniProtKB-UniRule"/>
</dbReference>
<dbReference type="PANTHER" id="PTHR22969:SF17">
    <property type="entry name" value="INHIBITOR OF NUCLEAR FACTOR KAPPA-B KINASE SUBUNIT BETA"/>
    <property type="match status" value="1"/>
</dbReference>
<comment type="catalytic activity">
    <reaction evidence="9">
        <text>L-seryl-[I-kappa-B protein] + ATP = O-phospho-L-seryl-[I-kappa-B protein] + ADP + H(+)</text>
        <dbReference type="Rhea" id="RHEA:19073"/>
        <dbReference type="Rhea" id="RHEA-COMP:13698"/>
        <dbReference type="Rhea" id="RHEA-COMP:13699"/>
        <dbReference type="ChEBI" id="CHEBI:15378"/>
        <dbReference type="ChEBI" id="CHEBI:29999"/>
        <dbReference type="ChEBI" id="CHEBI:30616"/>
        <dbReference type="ChEBI" id="CHEBI:83421"/>
        <dbReference type="ChEBI" id="CHEBI:456216"/>
        <dbReference type="EC" id="2.7.11.10"/>
    </reaction>
</comment>
<dbReference type="GO" id="GO:0045944">
    <property type="term" value="P:positive regulation of transcription by RNA polymerase II"/>
    <property type="evidence" value="ECO:0007669"/>
    <property type="project" value="TreeGrafter"/>
</dbReference>
<dbReference type="PROSITE" id="PS00108">
    <property type="entry name" value="PROTEIN_KINASE_ST"/>
    <property type="match status" value="1"/>
</dbReference>
<dbReference type="InterPro" id="IPR008271">
    <property type="entry name" value="Ser/Thr_kinase_AS"/>
</dbReference>
<feature type="compositionally biased region" description="Acidic residues" evidence="12">
    <location>
        <begin position="718"/>
        <end position="732"/>
    </location>
</feature>
<dbReference type="SUPFAM" id="SSF56112">
    <property type="entry name" value="Protein kinase-like (PK-like)"/>
    <property type="match status" value="1"/>
</dbReference>
<accession>A0A1I7U5Q0</accession>
<dbReference type="InterPro" id="IPR051180">
    <property type="entry name" value="IKK"/>
</dbReference>
<keyword evidence="4" id="KW-0723">Serine/threonine-protein kinase</keyword>
<evidence type="ECO:0000256" key="7">
    <source>
        <dbReference type="ARBA" id="ARBA00022777"/>
    </source>
</evidence>
<evidence type="ECO:0000256" key="11">
    <source>
        <dbReference type="SAM" id="Coils"/>
    </source>
</evidence>
<dbReference type="GO" id="GO:0008385">
    <property type="term" value="C:IkappaB kinase complex"/>
    <property type="evidence" value="ECO:0007669"/>
    <property type="project" value="TreeGrafter"/>
</dbReference>
<keyword evidence="3" id="KW-0963">Cytoplasm</keyword>
<dbReference type="SMART" id="SM00220">
    <property type="entry name" value="S_TKc"/>
    <property type="match status" value="1"/>
</dbReference>
<dbReference type="PANTHER" id="PTHR22969">
    <property type="entry name" value="IKB KINASE"/>
    <property type="match status" value="1"/>
</dbReference>
<protein>
    <recommendedName>
        <fullName evidence="2">IkappaB kinase</fullName>
        <ecNumber evidence="2">2.7.11.10</ecNumber>
    </recommendedName>
</protein>
<dbReference type="Proteomes" id="UP000095282">
    <property type="component" value="Unplaced"/>
</dbReference>
<evidence type="ECO:0000259" key="13">
    <source>
        <dbReference type="PROSITE" id="PS50011"/>
    </source>
</evidence>
<evidence type="ECO:0000256" key="12">
    <source>
        <dbReference type="SAM" id="MobiDB-lite"/>
    </source>
</evidence>
<evidence type="ECO:0000256" key="4">
    <source>
        <dbReference type="ARBA" id="ARBA00022527"/>
    </source>
</evidence>
<dbReference type="EC" id="2.7.11.10" evidence="2"/>
<feature type="binding site" evidence="10">
    <location>
        <position position="54"/>
    </location>
    <ligand>
        <name>ATP</name>
        <dbReference type="ChEBI" id="CHEBI:30616"/>
    </ligand>
</feature>
<evidence type="ECO:0000256" key="6">
    <source>
        <dbReference type="ARBA" id="ARBA00022741"/>
    </source>
</evidence>
<dbReference type="GO" id="GO:0008384">
    <property type="term" value="F:IkappaB kinase activity"/>
    <property type="evidence" value="ECO:0007669"/>
    <property type="project" value="UniProtKB-EC"/>
</dbReference>
<organism evidence="14 15">
    <name type="scientific">Caenorhabditis tropicalis</name>
    <dbReference type="NCBI Taxonomy" id="1561998"/>
    <lineage>
        <taxon>Eukaryota</taxon>
        <taxon>Metazoa</taxon>
        <taxon>Ecdysozoa</taxon>
        <taxon>Nematoda</taxon>
        <taxon>Chromadorea</taxon>
        <taxon>Rhabditida</taxon>
        <taxon>Rhabditina</taxon>
        <taxon>Rhabditomorpha</taxon>
        <taxon>Rhabditoidea</taxon>
        <taxon>Rhabditidae</taxon>
        <taxon>Peloderinae</taxon>
        <taxon>Caenorhabditis</taxon>
    </lineage>
</organism>
<sequence length="829" mass="94113">MTSSSPPKPYPRIRTIGEKYTLFNDDQIGRGAYSEVYKGRTESGQLVAVKTACKNVEIKAIKVEIDILMKLTEANTQNIVKFIGSTYEQFAPGSVTPEVISFAMEYAKSSLEAEMRRPANLKGLPADVLIDLVVDCSMALSALREHNIAHRDIKHMNILLFPGTATRGRRSTNLFKLCDMGCSKELLAEKNEMRTLVGTPNLLHPHLARELVGPQKDRHSWTTKLAYTPEQCDLWSLGCTLYYCATGRLPFDHDKKDSQVYHDAADALTRNPDAIAMNIRQRGGAMEFEAVTELPSRFTRYPKWLVCTMTCLLRSFFHAPSIDFYSKVALAMRTGRRRSLISVDQLSTVDHTDMFLDSIPSISECLGYPQGTSLALLSNTSTQHIDPLKKSLSDLPDDVYLVLPALKEVVPRPINLSSPEFREMEDMNDRRLVDIRVRKCYEGLSALTETDECVKAFDTISTILATRFNLLVKELSEFERVQTASRFAVYVDMASVPVMLLDETNSQMKWISEKCIEKAKQSREELELHAKTAMRIGEMARRLAKDSEDLRLDDMDLPGIREEVESYFFMDKQTILETRVYSQKLVDQCFRRRDHVIGQVLTNDQKAKKALDLAESLKQLRSNYENLQNLISDCLDSLERPFQEMRDVVNRCLVDQGHSRTSMQKSMHFLAPEFKENQMRIKKSTKSSRKLMSLLDKEMEELGFVRMGDTLVRRPVEEDKDEQGEELEEKEEEGTLKKTEEAPEIEIQYQSSLSVIRNSERNDPDASADDTSSSDTSFESTPPGSPSNDGSTFFRTNADKANLMGLDKQLNCSERSPDLGGKKVHERSE</sequence>
<feature type="coiled-coil region" evidence="11">
    <location>
        <begin position="607"/>
        <end position="637"/>
    </location>
</feature>
<dbReference type="WBParaSite" id="Csp11.Scaffold629.g15119.t1">
    <property type="protein sequence ID" value="Csp11.Scaffold629.g15119.t1"/>
    <property type="gene ID" value="Csp11.Scaffold629.g15119"/>
</dbReference>
<evidence type="ECO:0000256" key="2">
    <source>
        <dbReference type="ARBA" id="ARBA00012442"/>
    </source>
</evidence>
<evidence type="ECO:0000256" key="8">
    <source>
        <dbReference type="ARBA" id="ARBA00022840"/>
    </source>
</evidence>
<feature type="domain" description="Protein kinase" evidence="13">
    <location>
        <begin position="22"/>
        <end position="317"/>
    </location>
</feature>
<dbReference type="PROSITE" id="PS50011">
    <property type="entry name" value="PROTEIN_KINASE_DOM"/>
    <property type="match status" value="1"/>
</dbReference>
<evidence type="ECO:0000256" key="9">
    <source>
        <dbReference type="ARBA" id="ARBA00048789"/>
    </source>
</evidence>